<name>A0A6S7KGK4_PARCT</name>
<dbReference type="GO" id="GO:0003887">
    <property type="term" value="F:DNA-directed DNA polymerase activity"/>
    <property type="evidence" value="ECO:0007669"/>
    <property type="project" value="TreeGrafter"/>
</dbReference>
<dbReference type="PANTHER" id="PTHR45990:SF1">
    <property type="entry name" value="DNA REPAIR PROTEIN REV1"/>
    <property type="match status" value="1"/>
</dbReference>
<dbReference type="Gene3D" id="3.30.70.270">
    <property type="match status" value="1"/>
</dbReference>
<dbReference type="GO" id="GO:0006281">
    <property type="term" value="P:DNA repair"/>
    <property type="evidence" value="ECO:0007669"/>
    <property type="project" value="InterPro"/>
</dbReference>
<dbReference type="Pfam" id="PF00817">
    <property type="entry name" value="IMS"/>
    <property type="match status" value="1"/>
</dbReference>
<sequence length="128" mass="14496">MWLGQARQLCPALVCVPYQFDEYRQVSQQLYEILASYTHEIQAVSCDEAFVDLANYIETECLTALEVAQIIREEIKTKTNCPASAGIASNILLARMCTKVAKPNGQFHLQDDDTADFIGMYFTLFLYP</sequence>
<dbReference type="GO" id="GO:0070987">
    <property type="term" value="P:error-free translesion synthesis"/>
    <property type="evidence" value="ECO:0007669"/>
    <property type="project" value="TreeGrafter"/>
</dbReference>
<evidence type="ECO:0000313" key="2">
    <source>
        <dbReference type="Proteomes" id="UP001152795"/>
    </source>
</evidence>
<dbReference type="PANTHER" id="PTHR45990">
    <property type="entry name" value="DNA REPAIR PROTEIN REV1"/>
    <property type="match status" value="1"/>
</dbReference>
<keyword evidence="2" id="KW-1185">Reference proteome</keyword>
<dbReference type="InterPro" id="IPR001126">
    <property type="entry name" value="UmuC"/>
</dbReference>
<dbReference type="InterPro" id="IPR043128">
    <property type="entry name" value="Rev_trsase/Diguanyl_cyclase"/>
</dbReference>
<dbReference type="OrthoDB" id="427711at2759"/>
<dbReference type="PROSITE" id="PS50173">
    <property type="entry name" value="UMUC"/>
    <property type="match status" value="1"/>
</dbReference>
<dbReference type="AlphaFoldDB" id="A0A6S7KGK4"/>
<reference evidence="1" key="1">
    <citation type="submission" date="2020-04" db="EMBL/GenBank/DDBJ databases">
        <authorList>
            <person name="Alioto T."/>
            <person name="Alioto T."/>
            <person name="Gomez Garrido J."/>
        </authorList>
    </citation>
    <scope>NUCLEOTIDE SEQUENCE</scope>
    <source>
        <strain evidence="1">A484AB</strain>
    </source>
</reference>
<organism evidence="1 2">
    <name type="scientific">Paramuricea clavata</name>
    <name type="common">Red gorgonian</name>
    <name type="synonym">Violescent sea-whip</name>
    <dbReference type="NCBI Taxonomy" id="317549"/>
    <lineage>
        <taxon>Eukaryota</taxon>
        <taxon>Metazoa</taxon>
        <taxon>Cnidaria</taxon>
        <taxon>Anthozoa</taxon>
        <taxon>Octocorallia</taxon>
        <taxon>Malacalcyonacea</taxon>
        <taxon>Plexauridae</taxon>
        <taxon>Paramuricea</taxon>
    </lineage>
</organism>
<dbReference type="InterPro" id="IPR043502">
    <property type="entry name" value="DNA/RNA_pol_sf"/>
</dbReference>
<dbReference type="GO" id="GO:0017125">
    <property type="term" value="F:deoxycytidyl transferase activity"/>
    <property type="evidence" value="ECO:0007669"/>
    <property type="project" value="TreeGrafter"/>
</dbReference>
<gene>
    <name evidence="1" type="ORF">PACLA_8A022560</name>
</gene>
<dbReference type="GO" id="GO:0005634">
    <property type="term" value="C:nucleus"/>
    <property type="evidence" value="ECO:0007669"/>
    <property type="project" value="TreeGrafter"/>
</dbReference>
<dbReference type="SUPFAM" id="SSF56672">
    <property type="entry name" value="DNA/RNA polymerases"/>
    <property type="match status" value="1"/>
</dbReference>
<evidence type="ECO:0000313" key="1">
    <source>
        <dbReference type="EMBL" id="CAB4026502.1"/>
    </source>
</evidence>
<protein>
    <submittedName>
        <fullName evidence="1">DNA repair REV1 isoform X1</fullName>
    </submittedName>
</protein>
<accession>A0A6S7KGK4</accession>
<dbReference type="Proteomes" id="UP001152795">
    <property type="component" value="Unassembled WGS sequence"/>
</dbReference>
<comment type="caution">
    <text evidence="1">The sequence shown here is derived from an EMBL/GenBank/DDBJ whole genome shotgun (WGS) entry which is preliminary data.</text>
</comment>
<proteinExistence type="predicted"/>
<dbReference type="GO" id="GO:0042276">
    <property type="term" value="P:error-prone translesion synthesis"/>
    <property type="evidence" value="ECO:0007669"/>
    <property type="project" value="TreeGrafter"/>
</dbReference>
<dbReference type="EMBL" id="CACRXK020014236">
    <property type="protein sequence ID" value="CAB4026502.1"/>
    <property type="molecule type" value="Genomic_DNA"/>
</dbReference>